<dbReference type="PRINTS" id="PR00024">
    <property type="entry name" value="HOMEOBOX"/>
</dbReference>
<evidence type="ECO:0000259" key="8">
    <source>
        <dbReference type="PROSITE" id="PS50071"/>
    </source>
</evidence>
<dbReference type="SUPFAM" id="SSF46689">
    <property type="entry name" value="Homeodomain-like"/>
    <property type="match status" value="1"/>
</dbReference>
<feature type="region of interest" description="Disordered" evidence="7">
    <location>
        <begin position="1"/>
        <end position="103"/>
    </location>
</feature>
<dbReference type="Pfam" id="PF00046">
    <property type="entry name" value="Homeodomain"/>
    <property type="match status" value="1"/>
</dbReference>
<dbReference type="InterPro" id="IPR001356">
    <property type="entry name" value="HD"/>
</dbReference>
<keyword evidence="4 5" id="KW-0539">Nucleus</keyword>
<dbReference type="Gene3D" id="1.10.10.60">
    <property type="entry name" value="Homeodomain-like"/>
    <property type="match status" value="1"/>
</dbReference>
<dbReference type="InterPro" id="IPR017970">
    <property type="entry name" value="Homeobox_CS"/>
</dbReference>
<dbReference type="Proteomes" id="UP001303046">
    <property type="component" value="Unassembled WGS sequence"/>
</dbReference>
<proteinExistence type="predicted"/>
<keyword evidence="10" id="KW-1185">Reference proteome</keyword>
<evidence type="ECO:0000256" key="7">
    <source>
        <dbReference type="SAM" id="MobiDB-lite"/>
    </source>
</evidence>
<reference evidence="9 10" key="1">
    <citation type="submission" date="2023-08" db="EMBL/GenBank/DDBJ databases">
        <title>A Necator americanus chromosomal reference genome.</title>
        <authorList>
            <person name="Ilik V."/>
            <person name="Petrzelkova K.J."/>
            <person name="Pardy F."/>
            <person name="Fuh T."/>
            <person name="Niatou-Singa F.S."/>
            <person name="Gouil Q."/>
            <person name="Baker L."/>
            <person name="Ritchie M.E."/>
            <person name="Jex A.R."/>
            <person name="Gazzola D."/>
            <person name="Li H."/>
            <person name="Toshio Fujiwara R."/>
            <person name="Zhan B."/>
            <person name="Aroian R.V."/>
            <person name="Pafco B."/>
            <person name="Schwarz E.M."/>
        </authorList>
    </citation>
    <scope>NUCLEOTIDE SEQUENCE [LARGE SCALE GENOMIC DNA]</scope>
    <source>
        <strain evidence="9 10">Aroian</strain>
        <tissue evidence="9">Whole animal</tissue>
    </source>
</reference>
<evidence type="ECO:0000256" key="6">
    <source>
        <dbReference type="RuleBase" id="RU000682"/>
    </source>
</evidence>
<dbReference type="InterPro" id="IPR020479">
    <property type="entry name" value="HD_metazoa"/>
</dbReference>
<feature type="region of interest" description="Disordered" evidence="7">
    <location>
        <begin position="271"/>
        <end position="305"/>
    </location>
</feature>
<evidence type="ECO:0000256" key="4">
    <source>
        <dbReference type="ARBA" id="ARBA00023242"/>
    </source>
</evidence>
<dbReference type="PROSITE" id="PS50071">
    <property type="entry name" value="HOMEOBOX_2"/>
    <property type="match status" value="1"/>
</dbReference>
<sequence length="305" mass="32852">MSIFLNGSHLSSPEKPQFSSAATLTSSPGPVTNFSTPSAFKTRQASEDQSEKKSAYSISNILDKKENSPTASSSSAASDDDTGSPRCGSTEEEHGSTSASEAPPASVFPHFLFPGSAFPSPSTVSEISSPLVMHNSIDISPAQIQQAYLSFLVGQQLNSAAAAAAVTNPLRILAQDQARAAAALNPFGMLPLPSQTPLRMPVELSSNPLALHKKQSRPTFTGHQIFMLEKKFEQTKYLAGSDRAQLAQELSMSESQVKVWFQNRRTKWRKKEAADNALGKRQEDLKSPGEQIQSIQSIPFITSPN</sequence>
<dbReference type="InterPro" id="IPR009057">
    <property type="entry name" value="Homeodomain-like_sf"/>
</dbReference>
<keyword evidence="2 5" id="KW-0238">DNA-binding</keyword>
<dbReference type="PANTHER" id="PTHR24340">
    <property type="entry name" value="HOMEOBOX PROTEIN NKX"/>
    <property type="match status" value="1"/>
</dbReference>
<feature type="compositionally biased region" description="Polar residues" evidence="7">
    <location>
        <begin position="17"/>
        <end position="43"/>
    </location>
</feature>
<evidence type="ECO:0000256" key="3">
    <source>
        <dbReference type="ARBA" id="ARBA00023155"/>
    </source>
</evidence>
<organism evidence="9 10">
    <name type="scientific">Necator americanus</name>
    <name type="common">Human hookworm</name>
    <dbReference type="NCBI Taxonomy" id="51031"/>
    <lineage>
        <taxon>Eukaryota</taxon>
        <taxon>Metazoa</taxon>
        <taxon>Ecdysozoa</taxon>
        <taxon>Nematoda</taxon>
        <taxon>Chromadorea</taxon>
        <taxon>Rhabditida</taxon>
        <taxon>Rhabditina</taxon>
        <taxon>Rhabditomorpha</taxon>
        <taxon>Strongyloidea</taxon>
        <taxon>Ancylostomatidae</taxon>
        <taxon>Bunostominae</taxon>
        <taxon>Necator</taxon>
    </lineage>
</organism>
<name>A0ABR1C7Q3_NECAM</name>
<accession>A0ABR1C7Q3</accession>
<dbReference type="InterPro" id="IPR050394">
    <property type="entry name" value="Homeobox_NK-like"/>
</dbReference>
<protein>
    <recommendedName>
        <fullName evidence="8">Homeobox domain-containing protein</fullName>
    </recommendedName>
</protein>
<feature type="compositionally biased region" description="Basic and acidic residues" evidence="7">
    <location>
        <begin position="271"/>
        <end position="287"/>
    </location>
</feature>
<feature type="DNA-binding region" description="Homeobox" evidence="5">
    <location>
        <begin position="213"/>
        <end position="272"/>
    </location>
</feature>
<dbReference type="PANTHER" id="PTHR24340:SF35">
    <property type="entry name" value="HGTX, ISOFORM C"/>
    <property type="match status" value="1"/>
</dbReference>
<feature type="compositionally biased region" description="Polar residues" evidence="7">
    <location>
        <begin position="290"/>
        <end position="305"/>
    </location>
</feature>
<evidence type="ECO:0000313" key="10">
    <source>
        <dbReference type="Proteomes" id="UP001303046"/>
    </source>
</evidence>
<feature type="compositionally biased region" description="Basic and acidic residues" evidence="7">
    <location>
        <begin position="44"/>
        <end position="54"/>
    </location>
</feature>
<dbReference type="EMBL" id="JAVFWL010000002">
    <property type="protein sequence ID" value="KAK6734544.1"/>
    <property type="molecule type" value="Genomic_DNA"/>
</dbReference>
<comment type="subcellular location">
    <subcellularLocation>
        <location evidence="1 5 6">Nucleus</location>
    </subcellularLocation>
</comment>
<evidence type="ECO:0000313" key="9">
    <source>
        <dbReference type="EMBL" id="KAK6734544.1"/>
    </source>
</evidence>
<dbReference type="SMART" id="SM00389">
    <property type="entry name" value="HOX"/>
    <property type="match status" value="1"/>
</dbReference>
<evidence type="ECO:0000256" key="1">
    <source>
        <dbReference type="ARBA" id="ARBA00004123"/>
    </source>
</evidence>
<evidence type="ECO:0000256" key="5">
    <source>
        <dbReference type="PROSITE-ProRule" id="PRU00108"/>
    </source>
</evidence>
<comment type="caution">
    <text evidence="9">The sequence shown here is derived from an EMBL/GenBank/DDBJ whole genome shotgun (WGS) entry which is preliminary data.</text>
</comment>
<evidence type="ECO:0000256" key="2">
    <source>
        <dbReference type="ARBA" id="ARBA00023125"/>
    </source>
</evidence>
<gene>
    <name evidence="9" type="primary">Necator_chrII.g5791</name>
    <name evidence="9" type="ORF">RB195_017998</name>
</gene>
<dbReference type="PROSITE" id="PS00027">
    <property type="entry name" value="HOMEOBOX_1"/>
    <property type="match status" value="1"/>
</dbReference>
<feature type="domain" description="Homeobox" evidence="8">
    <location>
        <begin position="211"/>
        <end position="271"/>
    </location>
</feature>
<dbReference type="CDD" id="cd00086">
    <property type="entry name" value="homeodomain"/>
    <property type="match status" value="1"/>
</dbReference>
<keyword evidence="3 5" id="KW-0371">Homeobox</keyword>